<keyword evidence="4" id="KW-1185">Reference proteome</keyword>
<evidence type="ECO:0000313" key="3">
    <source>
        <dbReference type="EMBL" id="CAD6233236.1"/>
    </source>
</evidence>
<evidence type="ECO:0000256" key="1">
    <source>
        <dbReference type="SAM" id="MobiDB-lite"/>
    </source>
</evidence>
<keyword evidence="2" id="KW-0732">Signal</keyword>
<feature type="compositionally biased region" description="Basic and acidic residues" evidence="1">
    <location>
        <begin position="247"/>
        <end position="256"/>
    </location>
</feature>
<sequence length="361" mass="40539">MSFPHLLLSSAYAVTFFSCIRVWRGGIAGDPSQSYKPLHLSLFCSSFLLKHSRYERHPFTSSNLTLCFGTSGSVVDEVEEVQGAPAQRGRGGMRWTSVMSGFALRCMCQLISSGVRTDKGFKEVHLNQVAKAHSEFTGNEVTGIQVYNHLRKWRQRKYHMISLEEEHYMGHIQAHPKDAEFLNKHIENYQQMMTIFGNGQATGKYAMGSNEPLGTLAEFSDSSIKIEPLKDGKGAKSSHDAAKLLGKCAKDGKEGDSDSSAGNKRNRSMFTEEDTTIFYQMTDAVKDVASAIHETKPEKPEIMHLDLYGVVMYMPSFPEEGLIVAYSHLLDNKAQGDAFVGMIERHHVLWMRTCLAKHYYM</sequence>
<reference evidence="3" key="1">
    <citation type="submission" date="2020-10" db="EMBL/GenBank/DDBJ databases">
        <authorList>
            <person name="Han B."/>
            <person name="Lu T."/>
            <person name="Zhao Q."/>
            <person name="Huang X."/>
            <person name="Zhao Y."/>
        </authorList>
    </citation>
    <scope>NUCLEOTIDE SEQUENCE</scope>
</reference>
<dbReference type="EMBL" id="CAJGYO010000005">
    <property type="protein sequence ID" value="CAD6233236.1"/>
    <property type="molecule type" value="Genomic_DNA"/>
</dbReference>
<protein>
    <recommendedName>
        <fullName evidence="5">Myb/SANT-like domain-containing protein</fullName>
    </recommendedName>
</protein>
<feature type="chain" id="PRO_5033021949" description="Myb/SANT-like domain-containing protein" evidence="2">
    <location>
        <begin position="20"/>
        <end position="361"/>
    </location>
</feature>
<feature type="region of interest" description="Disordered" evidence="1">
    <location>
        <begin position="247"/>
        <end position="267"/>
    </location>
</feature>
<evidence type="ECO:0000256" key="2">
    <source>
        <dbReference type="SAM" id="SignalP"/>
    </source>
</evidence>
<evidence type="ECO:0000313" key="4">
    <source>
        <dbReference type="Proteomes" id="UP000604825"/>
    </source>
</evidence>
<dbReference type="Proteomes" id="UP000604825">
    <property type="component" value="Unassembled WGS sequence"/>
</dbReference>
<evidence type="ECO:0008006" key="5">
    <source>
        <dbReference type="Google" id="ProtNLM"/>
    </source>
</evidence>
<dbReference type="PANTHER" id="PTHR47127">
    <property type="entry name" value="10A19I.15"/>
    <property type="match status" value="1"/>
</dbReference>
<proteinExistence type="predicted"/>
<name>A0A811P6A9_9POAL</name>
<gene>
    <name evidence="3" type="ORF">NCGR_LOCUS22697</name>
</gene>
<accession>A0A811P6A9</accession>
<dbReference type="OrthoDB" id="686209at2759"/>
<comment type="caution">
    <text evidence="3">The sequence shown here is derived from an EMBL/GenBank/DDBJ whole genome shotgun (WGS) entry which is preliminary data.</text>
</comment>
<dbReference type="AlphaFoldDB" id="A0A811P6A9"/>
<feature type="signal peptide" evidence="2">
    <location>
        <begin position="1"/>
        <end position="19"/>
    </location>
</feature>
<organism evidence="3 4">
    <name type="scientific">Miscanthus lutarioriparius</name>
    <dbReference type="NCBI Taxonomy" id="422564"/>
    <lineage>
        <taxon>Eukaryota</taxon>
        <taxon>Viridiplantae</taxon>
        <taxon>Streptophyta</taxon>
        <taxon>Embryophyta</taxon>
        <taxon>Tracheophyta</taxon>
        <taxon>Spermatophyta</taxon>
        <taxon>Magnoliopsida</taxon>
        <taxon>Liliopsida</taxon>
        <taxon>Poales</taxon>
        <taxon>Poaceae</taxon>
        <taxon>PACMAD clade</taxon>
        <taxon>Panicoideae</taxon>
        <taxon>Andropogonodae</taxon>
        <taxon>Andropogoneae</taxon>
        <taxon>Saccharinae</taxon>
        <taxon>Miscanthus</taxon>
    </lineage>
</organism>